<dbReference type="AlphaFoldDB" id="A0A0P0RIE1"/>
<protein>
    <submittedName>
        <fullName evidence="1">Uncharacterized protein</fullName>
    </submittedName>
</protein>
<dbReference type="EMBL" id="CP012747">
    <property type="protein sequence ID" value="ALL68518.1"/>
    <property type="molecule type" value="Genomic_DNA"/>
</dbReference>
<evidence type="ECO:0000313" key="2">
    <source>
        <dbReference type="Proteomes" id="UP000019146"/>
    </source>
</evidence>
<accession>A0A0P0RIE1</accession>
<reference evidence="1 2" key="1">
    <citation type="journal article" date="2014" name="Genome Announc.">
        <title>Draft Genome Sequence of the Haloacid-Degrading Burkholderia caribensis Strain MBA4.</title>
        <authorList>
            <person name="Pan Y."/>
            <person name="Kong K.F."/>
            <person name="Tsang J.S."/>
        </authorList>
    </citation>
    <scope>NUCLEOTIDE SEQUENCE [LARGE SCALE GENOMIC DNA]</scope>
    <source>
        <strain evidence="1 2">MBA4</strain>
    </source>
</reference>
<name>A0A0P0RIE1_9BURK</name>
<evidence type="ECO:0000313" key="1">
    <source>
        <dbReference type="EMBL" id="ALL68518.1"/>
    </source>
</evidence>
<dbReference type="Proteomes" id="UP000019146">
    <property type="component" value="Chromosome 2"/>
</dbReference>
<gene>
    <name evidence="1" type="ORF">K788_00002295</name>
</gene>
<sequence length="65" mass="7172">MSAFGSQAATISAFGCCFIDGAINTEPAKPNPQIPKRNRFITFVLHRKLAIVQEVTVLRPMQLAR</sequence>
<proteinExistence type="predicted"/>
<organism evidence="1 2">
    <name type="scientific">Paraburkholderia caribensis MBA4</name>
    <dbReference type="NCBI Taxonomy" id="1323664"/>
    <lineage>
        <taxon>Bacteria</taxon>
        <taxon>Pseudomonadati</taxon>
        <taxon>Pseudomonadota</taxon>
        <taxon>Betaproteobacteria</taxon>
        <taxon>Burkholderiales</taxon>
        <taxon>Burkholderiaceae</taxon>
        <taxon>Paraburkholderia</taxon>
    </lineage>
</organism>
<dbReference type="KEGG" id="bcai:K788_00002295"/>